<keyword evidence="2" id="KW-1185">Reference proteome</keyword>
<protein>
    <submittedName>
        <fullName evidence="1">Sporulation protein YtxC</fullName>
    </submittedName>
</protein>
<dbReference type="RefSeq" id="WP_066226566.1">
    <property type="nucleotide sequence ID" value="NZ_JARTFQ010000007.1"/>
</dbReference>
<name>A0ABU6NVK7_9BACI</name>
<evidence type="ECO:0000313" key="2">
    <source>
        <dbReference type="Proteomes" id="UP001342826"/>
    </source>
</evidence>
<sequence>MFEILFESPKEAETICSIFRSICKENQMKINQDDPESIQLLSKKWDESVEQLIIRGIIHYIIEHKEQEVMLSIIQTHFYFEDHEEQQQILHIAQSIIEGDRSEIPQIQKFQHRETYLKEALQQFLRPNLSFSFHSFFTFRLQEYLKRLQRYVEVAIEEYKLEQEYQNFIQTLRDYITVTASKLDAVKIHHDEQFTIYNRAGIEMSENELKQYIDTSFIKKQPHMYIDCELLAPLVCISPKKIILYTDEPDAGMNQTIQNIFQERVQIFPKSQSLNN</sequence>
<accession>A0ABU6NVK7</accession>
<dbReference type="EMBL" id="JARTFS010000005">
    <property type="protein sequence ID" value="MED4401166.1"/>
    <property type="molecule type" value="Genomic_DNA"/>
</dbReference>
<evidence type="ECO:0000313" key="1">
    <source>
        <dbReference type="EMBL" id="MED4401166.1"/>
    </source>
</evidence>
<dbReference type="InterPro" id="IPR014199">
    <property type="entry name" value="Spore_YtxC"/>
</dbReference>
<dbReference type="GeneID" id="301140151"/>
<proteinExistence type="predicted"/>
<comment type="caution">
    <text evidence="1">The sequence shown here is derived from an EMBL/GenBank/DDBJ whole genome shotgun (WGS) entry which is preliminary data.</text>
</comment>
<dbReference type="Pfam" id="PF08812">
    <property type="entry name" value="YtxC"/>
    <property type="match status" value="1"/>
</dbReference>
<gene>
    <name evidence="1" type="primary">ytxC</name>
    <name evidence="1" type="ORF">P9271_07440</name>
</gene>
<dbReference type="NCBIfam" id="TIGR02834">
    <property type="entry name" value="spo_ytxC"/>
    <property type="match status" value="1"/>
</dbReference>
<reference evidence="1 2" key="1">
    <citation type="submission" date="2023-03" db="EMBL/GenBank/DDBJ databases">
        <title>Bacillus Genome Sequencing.</title>
        <authorList>
            <person name="Dunlap C."/>
        </authorList>
    </citation>
    <scope>NUCLEOTIDE SEQUENCE [LARGE SCALE GENOMIC DNA]</scope>
    <source>
        <strain evidence="1 2">NRS-1717</strain>
    </source>
</reference>
<organism evidence="1 2">
    <name type="scientific">Metabacillus fastidiosus</name>
    <dbReference type="NCBI Taxonomy" id="1458"/>
    <lineage>
        <taxon>Bacteria</taxon>
        <taxon>Bacillati</taxon>
        <taxon>Bacillota</taxon>
        <taxon>Bacilli</taxon>
        <taxon>Bacillales</taxon>
        <taxon>Bacillaceae</taxon>
        <taxon>Metabacillus</taxon>
    </lineage>
</organism>
<dbReference type="Proteomes" id="UP001342826">
    <property type="component" value="Unassembled WGS sequence"/>
</dbReference>